<dbReference type="EMBL" id="FMAJ01000044">
    <property type="protein sequence ID" value="SCB62319.1"/>
    <property type="molecule type" value="Genomic_DNA"/>
</dbReference>
<keyword evidence="1" id="KW-1133">Transmembrane helix</keyword>
<keyword evidence="1" id="KW-0472">Membrane</keyword>
<evidence type="ECO:0000256" key="1">
    <source>
        <dbReference type="SAM" id="Phobius"/>
    </source>
</evidence>
<gene>
    <name evidence="2" type="ORF">GA0061105_1442</name>
</gene>
<evidence type="ECO:0000313" key="2">
    <source>
        <dbReference type="EMBL" id="SCB62319.1"/>
    </source>
</evidence>
<sequence length="108" mass="11619">MPRMIRFILTRLATGFAIGSAVGFFVWQNGFAAAGTLENYLAKGLFIYLFASTISMGYLATAPRRIAPDALRRMLVLVAPVRLHFPIKPASPTVSACVVSATVDADKA</sequence>
<organism evidence="2 3">
    <name type="scientific">Rhizobium aethiopicum</name>
    <dbReference type="NCBI Taxonomy" id="1138170"/>
    <lineage>
        <taxon>Bacteria</taxon>
        <taxon>Pseudomonadati</taxon>
        <taxon>Pseudomonadota</taxon>
        <taxon>Alphaproteobacteria</taxon>
        <taxon>Hyphomicrobiales</taxon>
        <taxon>Rhizobiaceae</taxon>
        <taxon>Rhizobium/Agrobacterium group</taxon>
        <taxon>Rhizobium</taxon>
    </lineage>
</organism>
<keyword evidence="1" id="KW-0812">Transmembrane</keyword>
<dbReference type="Proteomes" id="UP000198723">
    <property type="component" value="Unassembled WGS sequence"/>
</dbReference>
<feature type="transmembrane region" description="Helical" evidence="1">
    <location>
        <begin position="40"/>
        <end position="60"/>
    </location>
</feature>
<evidence type="ECO:0000313" key="3">
    <source>
        <dbReference type="Proteomes" id="UP000198723"/>
    </source>
</evidence>
<proteinExistence type="predicted"/>
<feature type="transmembrane region" description="Helical" evidence="1">
    <location>
        <begin position="7"/>
        <end position="28"/>
    </location>
</feature>
<name>A0A1C3YD72_9HYPH</name>
<accession>A0A1C3YD72</accession>
<protein>
    <submittedName>
        <fullName evidence="2">Uncharacterized protein</fullName>
    </submittedName>
</protein>
<dbReference type="AlphaFoldDB" id="A0A1C3YD72"/>
<reference evidence="2 3" key="1">
    <citation type="submission" date="2016-08" db="EMBL/GenBank/DDBJ databases">
        <authorList>
            <person name="Seilhamer J.J."/>
        </authorList>
    </citation>
    <scope>NUCLEOTIDE SEQUENCE [LARGE SCALE GENOMIC DNA]</scope>
    <source>
        <strain evidence="2 3">HBR26</strain>
    </source>
</reference>